<sequence length="335" mass="39879">MLGEYDKNEILRDFPNIELSYELISHNKVYDAEFILAIPEGKKYFAWFTTFKMQNVCILLEINGENKQIAHIEFGITCFHEHLCYGVGTIVYGTIFRYEGTRFFSIEDIYYYKGKSSHSTSYSNKLLLGKQIFTTDIKQVSYYEGQMVFGIPVIDSSYPKLLNAVGILPYKIKYLQFRYNTQHKIVNNPYFKSGEGMNYRNNQQQQVPKVTELIFNVKPEIQNDIYNLYTYNFDTRKCDYLFEVAFVPDYKTSVMLNNLFRNIKENKNLDALEESDDEEEFENDNIDKFVYLEKEYNMVCQYNQKHRKWVPLRVARKGDRVVTKKDLFRLEKNNY</sequence>
<organism evidence="1">
    <name type="scientific">viral metagenome</name>
    <dbReference type="NCBI Taxonomy" id="1070528"/>
    <lineage>
        <taxon>unclassified sequences</taxon>
        <taxon>metagenomes</taxon>
        <taxon>organismal metagenomes</taxon>
    </lineage>
</organism>
<name>A0A6C0CVR0_9ZZZZ</name>
<dbReference type="AlphaFoldDB" id="A0A6C0CVR0"/>
<reference evidence="1" key="1">
    <citation type="journal article" date="2020" name="Nature">
        <title>Giant virus diversity and host interactions through global metagenomics.</title>
        <authorList>
            <person name="Schulz F."/>
            <person name="Roux S."/>
            <person name="Paez-Espino D."/>
            <person name="Jungbluth S."/>
            <person name="Walsh D.A."/>
            <person name="Denef V.J."/>
            <person name="McMahon K.D."/>
            <person name="Konstantinidis K.T."/>
            <person name="Eloe-Fadrosh E.A."/>
            <person name="Kyrpides N.C."/>
            <person name="Woyke T."/>
        </authorList>
    </citation>
    <scope>NUCLEOTIDE SEQUENCE</scope>
    <source>
        <strain evidence="1">GVMAG-M-3300022752-66</strain>
    </source>
</reference>
<evidence type="ECO:0000313" key="1">
    <source>
        <dbReference type="EMBL" id="QHT08313.1"/>
    </source>
</evidence>
<accession>A0A6C0CVR0</accession>
<proteinExistence type="predicted"/>
<dbReference type="EMBL" id="MN739493">
    <property type="protein sequence ID" value="QHT08313.1"/>
    <property type="molecule type" value="Genomic_DNA"/>
</dbReference>
<protein>
    <submittedName>
        <fullName evidence="1">Uncharacterized protein</fullName>
    </submittedName>
</protein>